<reference evidence="2" key="1">
    <citation type="submission" date="2017-10" db="EMBL/GenBank/DDBJ databases">
        <title>Campylobacter species from seals.</title>
        <authorList>
            <person name="Gilbert M.J."/>
            <person name="Zomer A.L."/>
            <person name="Timmerman A.J."/>
            <person name="Duim B."/>
            <person name="Wagenaar J.A."/>
        </authorList>
    </citation>
    <scope>NUCLEOTIDE SEQUENCE [LARGE SCALE GENOMIC DNA]</scope>
    <source>
        <strain evidence="2">17S00004-5</strain>
    </source>
</reference>
<organism evidence="1 2">
    <name type="scientific">Campylobacter blaseri</name>
    <dbReference type="NCBI Taxonomy" id="2042961"/>
    <lineage>
        <taxon>Bacteria</taxon>
        <taxon>Pseudomonadati</taxon>
        <taxon>Campylobacterota</taxon>
        <taxon>Epsilonproteobacteria</taxon>
        <taxon>Campylobacterales</taxon>
        <taxon>Campylobacteraceae</taxon>
        <taxon>Campylobacter</taxon>
    </lineage>
</organism>
<dbReference type="AlphaFoldDB" id="A0A2P8R3A8"/>
<evidence type="ECO:0000313" key="2">
    <source>
        <dbReference type="Proteomes" id="UP000240535"/>
    </source>
</evidence>
<comment type="caution">
    <text evidence="1">The sequence shown here is derived from an EMBL/GenBank/DDBJ whole genome shotgun (WGS) entry which is preliminary data.</text>
</comment>
<proteinExistence type="predicted"/>
<name>A0A2P8R3A8_9BACT</name>
<sequence length="182" mass="20986">MNEEVVIGLLLIIKDSKKKITELFDKEEQEKDFLTSYGFTENIIEYSMNLGNTLLKESPVFLKSHDDKKAMLKEVKKSFKNIKTSLQDILDLYEKIKFSKFSKNLEKEIYLKVVEKILNDYMLWCEKLENAILGIGGTEVVFAPNVEVENKIAKYIIQKRVGADSFALPFLFGVGFGHLMDE</sequence>
<dbReference type="RefSeq" id="WP_106869316.1">
    <property type="nucleotide sequence ID" value="NZ_CP053841.1"/>
</dbReference>
<dbReference type="Proteomes" id="UP000240535">
    <property type="component" value="Unassembled WGS sequence"/>
</dbReference>
<dbReference type="EMBL" id="PDHH01000001">
    <property type="protein sequence ID" value="PSM52986.1"/>
    <property type="molecule type" value="Genomic_DNA"/>
</dbReference>
<gene>
    <name evidence="1" type="ORF">CQ405_00050</name>
</gene>
<accession>A0A2P8R3A8</accession>
<keyword evidence="2" id="KW-1185">Reference proteome</keyword>
<protein>
    <submittedName>
        <fullName evidence="1">Uncharacterized protein</fullName>
    </submittedName>
</protein>
<evidence type="ECO:0000313" key="1">
    <source>
        <dbReference type="EMBL" id="PSM52986.1"/>
    </source>
</evidence>